<dbReference type="InParanoid" id="A0A251S1J1"/>
<dbReference type="EMBL" id="MNCJ02000331">
    <property type="protein sequence ID" value="KAF5761131.1"/>
    <property type="molecule type" value="Genomic_DNA"/>
</dbReference>
<dbReference type="EMBL" id="CM007905">
    <property type="protein sequence ID" value="OTF92342.1"/>
    <property type="molecule type" value="Genomic_DNA"/>
</dbReference>
<evidence type="ECO:0000313" key="2">
    <source>
        <dbReference type="EMBL" id="KAF5761131.1"/>
    </source>
</evidence>
<evidence type="ECO:0000256" key="1">
    <source>
        <dbReference type="SAM" id="MobiDB-lite"/>
    </source>
</evidence>
<accession>A0A251S1J1</accession>
<dbReference type="AlphaFoldDB" id="A0A251S1J1"/>
<reference evidence="3" key="2">
    <citation type="submission" date="2017-02" db="EMBL/GenBank/DDBJ databases">
        <title>Sunflower complete genome.</title>
        <authorList>
            <person name="Langlade N."/>
            <person name="Munos S."/>
        </authorList>
    </citation>
    <scope>NUCLEOTIDE SEQUENCE [LARGE SCALE GENOMIC DNA]</scope>
    <source>
        <tissue evidence="3">Leaves</tissue>
    </source>
</reference>
<feature type="compositionally biased region" description="Low complexity" evidence="1">
    <location>
        <begin position="20"/>
        <end position="30"/>
    </location>
</feature>
<evidence type="ECO:0000313" key="4">
    <source>
        <dbReference type="Proteomes" id="UP000215914"/>
    </source>
</evidence>
<organism evidence="3 4">
    <name type="scientific">Helianthus annuus</name>
    <name type="common">Common sunflower</name>
    <dbReference type="NCBI Taxonomy" id="4232"/>
    <lineage>
        <taxon>Eukaryota</taxon>
        <taxon>Viridiplantae</taxon>
        <taxon>Streptophyta</taxon>
        <taxon>Embryophyta</taxon>
        <taxon>Tracheophyta</taxon>
        <taxon>Spermatophyta</taxon>
        <taxon>Magnoliopsida</taxon>
        <taxon>eudicotyledons</taxon>
        <taxon>Gunneridae</taxon>
        <taxon>Pentapetalae</taxon>
        <taxon>asterids</taxon>
        <taxon>campanulids</taxon>
        <taxon>Asterales</taxon>
        <taxon>Asteraceae</taxon>
        <taxon>Asteroideae</taxon>
        <taxon>Heliantheae alliance</taxon>
        <taxon>Heliantheae</taxon>
        <taxon>Helianthus</taxon>
    </lineage>
</organism>
<protein>
    <submittedName>
        <fullName evidence="3">Uncharacterized protein</fullName>
    </submittedName>
</protein>
<keyword evidence="4" id="KW-1185">Reference proteome</keyword>
<evidence type="ECO:0000313" key="3">
    <source>
        <dbReference type="EMBL" id="OTF92342.1"/>
    </source>
</evidence>
<sequence length="81" mass="8717">MPPKTAKKFVGPGRRGGRNRGAAAKVAAAQPDPPVAPSRRFTVLWFKTEKLGIKMEPTKIVDGSSLSMVNVGLGMKHFDLN</sequence>
<dbReference type="Gramene" id="mRNA:HanXRQr2_Chr16g0761481">
    <property type="protein sequence ID" value="mRNA:HanXRQr2_Chr16g0761481"/>
    <property type="gene ID" value="HanXRQr2_Chr16g0761481"/>
</dbReference>
<dbReference type="Proteomes" id="UP000215914">
    <property type="component" value="Chromosome 16"/>
</dbReference>
<name>A0A251S1J1_HELAN</name>
<reference evidence="2" key="3">
    <citation type="submission" date="2020-06" db="EMBL/GenBank/DDBJ databases">
        <title>Helianthus annuus Genome sequencing and assembly Release 2.</title>
        <authorList>
            <person name="Gouzy J."/>
            <person name="Langlade N."/>
            <person name="Munos S."/>
        </authorList>
    </citation>
    <scope>NUCLEOTIDE SEQUENCE</scope>
    <source>
        <tissue evidence="2">Leaves</tissue>
    </source>
</reference>
<gene>
    <name evidence="3" type="ORF">HannXRQ_Chr16g0520821</name>
    <name evidence="2" type="ORF">HanXRQr2_Chr16g0761481</name>
</gene>
<feature type="region of interest" description="Disordered" evidence="1">
    <location>
        <begin position="1"/>
        <end position="33"/>
    </location>
</feature>
<reference evidence="2 4" key="1">
    <citation type="journal article" date="2017" name="Nature">
        <title>The sunflower genome provides insights into oil metabolism, flowering and Asterid evolution.</title>
        <authorList>
            <person name="Badouin H."/>
            <person name="Gouzy J."/>
            <person name="Grassa C.J."/>
            <person name="Murat F."/>
            <person name="Staton S.E."/>
            <person name="Cottret L."/>
            <person name="Lelandais-Briere C."/>
            <person name="Owens G.L."/>
            <person name="Carrere S."/>
            <person name="Mayjonade B."/>
            <person name="Legrand L."/>
            <person name="Gill N."/>
            <person name="Kane N.C."/>
            <person name="Bowers J.E."/>
            <person name="Hubner S."/>
            <person name="Bellec A."/>
            <person name="Berard A."/>
            <person name="Berges H."/>
            <person name="Blanchet N."/>
            <person name="Boniface M.C."/>
            <person name="Brunel D."/>
            <person name="Catrice O."/>
            <person name="Chaidir N."/>
            <person name="Claudel C."/>
            <person name="Donnadieu C."/>
            <person name="Faraut T."/>
            <person name="Fievet G."/>
            <person name="Helmstetter N."/>
            <person name="King M."/>
            <person name="Knapp S.J."/>
            <person name="Lai Z."/>
            <person name="Le Paslier M.C."/>
            <person name="Lippi Y."/>
            <person name="Lorenzon L."/>
            <person name="Mandel J.R."/>
            <person name="Marage G."/>
            <person name="Marchand G."/>
            <person name="Marquand E."/>
            <person name="Bret-Mestries E."/>
            <person name="Morien E."/>
            <person name="Nambeesan S."/>
            <person name="Nguyen T."/>
            <person name="Pegot-Espagnet P."/>
            <person name="Pouilly N."/>
            <person name="Raftis F."/>
            <person name="Sallet E."/>
            <person name="Schiex T."/>
            <person name="Thomas J."/>
            <person name="Vandecasteele C."/>
            <person name="Vares D."/>
            <person name="Vear F."/>
            <person name="Vautrin S."/>
            <person name="Crespi M."/>
            <person name="Mangin B."/>
            <person name="Burke J.M."/>
            <person name="Salse J."/>
            <person name="Munos S."/>
            <person name="Vincourt P."/>
            <person name="Rieseberg L.H."/>
            <person name="Langlade N.B."/>
        </authorList>
    </citation>
    <scope>NUCLEOTIDE SEQUENCE [LARGE SCALE GENOMIC DNA]</scope>
    <source>
        <strain evidence="4">cv. SF193</strain>
        <tissue evidence="2">Leaves</tissue>
    </source>
</reference>
<proteinExistence type="predicted"/>